<organism evidence="1">
    <name type="scientific">Rhizophora mucronata</name>
    <name type="common">Asiatic mangrove</name>
    <dbReference type="NCBI Taxonomy" id="61149"/>
    <lineage>
        <taxon>Eukaryota</taxon>
        <taxon>Viridiplantae</taxon>
        <taxon>Streptophyta</taxon>
        <taxon>Embryophyta</taxon>
        <taxon>Tracheophyta</taxon>
        <taxon>Spermatophyta</taxon>
        <taxon>Magnoliopsida</taxon>
        <taxon>eudicotyledons</taxon>
        <taxon>Gunneridae</taxon>
        <taxon>Pentapetalae</taxon>
        <taxon>rosids</taxon>
        <taxon>fabids</taxon>
        <taxon>Malpighiales</taxon>
        <taxon>Rhizophoraceae</taxon>
        <taxon>Rhizophora</taxon>
    </lineage>
</organism>
<dbReference type="EMBL" id="GGEC01073713">
    <property type="protein sequence ID" value="MBX54197.1"/>
    <property type="molecule type" value="Transcribed_RNA"/>
</dbReference>
<evidence type="ECO:0000313" key="1">
    <source>
        <dbReference type="EMBL" id="MBX54197.1"/>
    </source>
</evidence>
<reference evidence="1" key="1">
    <citation type="submission" date="2018-02" db="EMBL/GenBank/DDBJ databases">
        <title>Rhizophora mucronata_Transcriptome.</title>
        <authorList>
            <person name="Meera S.P."/>
            <person name="Sreeshan A."/>
            <person name="Augustine A."/>
        </authorList>
    </citation>
    <scope>NUCLEOTIDE SEQUENCE</scope>
    <source>
        <tissue evidence="1">Leaf</tissue>
    </source>
</reference>
<dbReference type="AlphaFoldDB" id="A0A2P2PHQ1"/>
<protein>
    <submittedName>
        <fullName evidence="1">Uncharacterized protein</fullName>
    </submittedName>
</protein>
<accession>A0A2P2PHQ1</accession>
<proteinExistence type="predicted"/>
<sequence length="24" mass="2836">MLFIKLVLAETRSIYLDETNLPKK</sequence>
<name>A0A2P2PHQ1_RHIMU</name>